<dbReference type="Proteomes" id="UP000184082">
    <property type="component" value="Unassembled WGS sequence"/>
</dbReference>
<dbReference type="CDD" id="cd02696">
    <property type="entry name" value="MurNAc-LAA"/>
    <property type="match status" value="1"/>
</dbReference>
<evidence type="ECO:0000256" key="1">
    <source>
        <dbReference type="ARBA" id="ARBA00022801"/>
    </source>
</evidence>
<keyword evidence="1" id="KW-0378">Hydrolase</keyword>
<accession>A0A1M6NVA1</accession>
<dbReference type="Pfam" id="PF01520">
    <property type="entry name" value="Amidase_3"/>
    <property type="match status" value="1"/>
</dbReference>
<dbReference type="InterPro" id="IPR036582">
    <property type="entry name" value="Mao_N_sf"/>
</dbReference>
<evidence type="ECO:0000259" key="2">
    <source>
        <dbReference type="SMART" id="SM00646"/>
    </source>
</evidence>
<reference evidence="3 4" key="1">
    <citation type="submission" date="2016-11" db="EMBL/GenBank/DDBJ databases">
        <authorList>
            <person name="Jaros S."/>
            <person name="Januszkiewicz K."/>
            <person name="Wedrychowicz H."/>
        </authorList>
    </citation>
    <scope>NUCLEOTIDE SEQUENCE [LARGE SCALE GENOMIC DNA]</scope>
    <source>
        <strain evidence="3 4">DSM 14501</strain>
    </source>
</reference>
<evidence type="ECO:0000313" key="4">
    <source>
        <dbReference type="Proteomes" id="UP000184082"/>
    </source>
</evidence>
<dbReference type="SUPFAM" id="SSF55383">
    <property type="entry name" value="Copper amine oxidase, domain N"/>
    <property type="match status" value="1"/>
</dbReference>
<protein>
    <submittedName>
        <fullName evidence="3">N-acetylmuramoyl-L-alanine amidase</fullName>
    </submittedName>
</protein>
<dbReference type="STRING" id="1121266.SAMN02745883_00981"/>
<dbReference type="InterPro" id="IPR021731">
    <property type="entry name" value="AMIN_dom"/>
</dbReference>
<feature type="domain" description="MurNAc-LAA" evidence="2">
    <location>
        <begin position="575"/>
        <end position="688"/>
    </location>
</feature>
<dbReference type="AlphaFoldDB" id="A0A1M6NVA1"/>
<dbReference type="PANTHER" id="PTHR30404">
    <property type="entry name" value="N-ACETYLMURAMOYL-L-ALANINE AMIDASE"/>
    <property type="match status" value="1"/>
</dbReference>
<dbReference type="Pfam" id="PF11741">
    <property type="entry name" value="AMIN"/>
    <property type="match status" value="2"/>
</dbReference>
<dbReference type="GO" id="GO:0008745">
    <property type="term" value="F:N-acetylmuramoyl-L-alanine amidase activity"/>
    <property type="evidence" value="ECO:0007669"/>
    <property type="project" value="InterPro"/>
</dbReference>
<keyword evidence="4" id="KW-1185">Reference proteome</keyword>
<proteinExistence type="predicted"/>
<dbReference type="InterPro" id="IPR050695">
    <property type="entry name" value="N-acetylmuramoyl_amidase_3"/>
</dbReference>
<dbReference type="SUPFAM" id="SSF53187">
    <property type="entry name" value="Zn-dependent exopeptidases"/>
    <property type="match status" value="1"/>
</dbReference>
<dbReference type="RefSeq" id="WP_072966265.1">
    <property type="nucleotide sequence ID" value="NZ_FRAJ01000007.1"/>
</dbReference>
<dbReference type="Gene3D" id="2.60.40.3500">
    <property type="match status" value="1"/>
</dbReference>
<gene>
    <name evidence="3" type="ORF">SAMN02745883_00981</name>
</gene>
<dbReference type="InterPro" id="IPR002508">
    <property type="entry name" value="MurNAc-LAA_cat"/>
</dbReference>
<dbReference type="PANTHER" id="PTHR30404:SF0">
    <property type="entry name" value="N-ACETYLMURAMOYL-L-ALANINE AMIDASE AMIC"/>
    <property type="match status" value="1"/>
</dbReference>
<name>A0A1M6NVA1_9FIRM</name>
<evidence type="ECO:0000313" key="3">
    <source>
        <dbReference type="EMBL" id="SHJ99636.1"/>
    </source>
</evidence>
<dbReference type="SMART" id="SM00646">
    <property type="entry name" value="Ami_3"/>
    <property type="match status" value="1"/>
</dbReference>
<dbReference type="InterPro" id="IPR012854">
    <property type="entry name" value="Cu_amine_oxidase-like_N"/>
</dbReference>
<dbReference type="GO" id="GO:0030288">
    <property type="term" value="C:outer membrane-bounded periplasmic space"/>
    <property type="evidence" value="ECO:0007669"/>
    <property type="project" value="TreeGrafter"/>
</dbReference>
<dbReference type="EMBL" id="FRAJ01000007">
    <property type="protein sequence ID" value="SHJ99636.1"/>
    <property type="molecule type" value="Genomic_DNA"/>
</dbReference>
<organism evidence="3 4">
    <name type="scientific">Caminicella sporogenes DSM 14501</name>
    <dbReference type="NCBI Taxonomy" id="1121266"/>
    <lineage>
        <taxon>Bacteria</taxon>
        <taxon>Bacillati</taxon>
        <taxon>Bacillota</taxon>
        <taxon>Clostridia</taxon>
        <taxon>Peptostreptococcales</taxon>
        <taxon>Caminicellaceae</taxon>
        <taxon>Caminicella</taxon>
    </lineage>
</organism>
<dbReference type="Gene3D" id="3.40.630.40">
    <property type="entry name" value="Zn-dependent exopeptidases"/>
    <property type="match status" value="1"/>
</dbReference>
<dbReference type="GO" id="GO:0009253">
    <property type="term" value="P:peptidoglycan catabolic process"/>
    <property type="evidence" value="ECO:0007669"/>
    <property type="project" value="InterPro"/>
</dbReference>
<dbReference type="Pfam" id="PF07833">
    <property type="entry name" value="Cu_amine_oxidN1"/>
    <property type="match status" value="1"/>
</dbReference>
<dbReference type="Gene3D" id="3.30.457.10">
    <property type="entry name" value="Copper amine oxidase-like, N-terminal domain"/>
    <property type="match status" value="1"/>
</dbReference>
<sequence>MRRYLSLFLIFFIFFGMTCDVSALKKYERETVHIIDGSNGREYDVKVVNILMGGNDVISDVPGMLFNDRTLVPVRFISENLGAKVTWNQDRKEAVIKTNEKEIILKIDSPIVLVNGEKYTLPSGVPAKLLGYEGNYRTMVPLRFVSEQLGMEVGWIGETMTATIDKPLQYIKDIYYDGSTKFPEIVIKTTGEVETSSFFLEGSEVGGEDRLVVDIPNTILDIGDKSKVDLNGLLHIDIYEKDIKAVRASQFEVNPYKTRIVVDVSVKKGYKIVYDKEKKEVRIKFINLVNDIKIDKIYNVDTVIIKTEEEPAYNIMFLDGKIVVDVLNSLLNYKGKPIEVNKGGIKGVRFSQFKPDQNYEPDDKISRIVVDLEKNVRAEDVYIEHIKNDIYVYVAGKPLDGFDYYKENVNTAKLVINTDGETEYTAKYIKADKEVVLKIEKTKINLDSMKLDIEDKIVKNIRIDSDRSEEYYYIYIELADGTVFVDNSSSKLTDKIILSFINKSLTVSKFKDKLVVIDPGHGGKDPGAMSPNLRIKEKDVVLDVSLKLKKLLETEGFKVYMTRQDDNYIGLYDRATIANELGADVFVSIHANAHSKRSIEGVQVLYYPYDEHRDNKTFAKIMRDSLVKGLGALDRGIIQRPKLVVPRETKMPAVLVELGFLTNPKEEKLLSTSEYRMKCAKATFNGIVKYFEKVLMK</sequence>